<dbReference type="CDD" id="cd00081">
    <property type="entry name" value="Hint"/>
    <property type="match status" value="1"/>
</dbReference>
<comment type="caution">
    <text evidence="1">The sequence shown here is derived from an EMBL/GenBank/DDBJ whole genome shotgun (WGS) entry which is preliminary data.</text>
</comment>
<dbReference type="SUPFAM" id="SSF51294">
    <property type="entry name" value="Hedgehog/intein (Hint) domain"/>
    <property type="match status" value="1"/>
</dbReference>
<dbReference type="PROSITE" id="PS50818">
    <property type="entry name" value="INTEIN_C_TER"/>
    <property type="match status" value="1"/>
</dbReference>
<accession>A0A3D3QYB2</accession>
<gene>
    <name evidence="1" type="ORF">DIT97_00295</name>
</gene>
<name>A0A3D3QYB2_9PLAN</name>
<dbReference type="AlphaFoldDB" id="A0A3D3QYB2"/>
<dbReference type="InterPro" id="IPR036844">
    <property type="entry name" value="Hint_dom_sf"/>
</dbReference>
<proteinExistence type="predicted"/>
<protein>
    <submittedName>
        <fullName evidence="1">Uncharacterized protein</fullName>
    </submittedName>
</protein>
<reference evidence="1 2" key="1">
    <citation type="journal article" date="2018" name="Nat. Biotechnol.">
        <title>A standardized bacterial taxonomy based on genome phylogeny substantially revises the tree of life.</title>
        <authorList>
            <person name="Parks D.H."/>
            <person name="Chuvochina M."/>
            <person name="Waite D.W."/>
            <person name="Rinke C."/>
            <person name="Skarshewski A."/>
            <person name="Chaumeil P.A."/>
            <person name="Hugenholtz P."/>
        </authorList>
    </citation>
    <scope>NUCLEOTIDE SEQUENCE [LARGE SCALE GENOMIC DNA]</scope>
    <source>
        <strain evidence="1">UBA9375</strain>
    </source>
</reference>
<dbReference type="Proteomes" id="UP000263642">
    <property type="component" value="Unassembled WGS sequence"/>
</dbReference>
<organism evidence="1 2">
    <name type="scientific">Gimesia maris</name>
    <dbReference type="NCBI Taxonomy" id="122"/>
    <lineage>
        <taxon>Bacteria</taxon>
        <taxon>Pseudomonadati</taxon>
        <taxon>Planctomycetota</taxon>
        <taxon>Planctomycetia</taxon>
        <taxon>Planctomycetales</taxon>
        <taxon>Planctomycetaceae</taxon>
        <taxon>Gimesia</taxon>
    </lineage>
</organism>
<evidence type="ECO:0000313" key="2">
    <source>
        <dbReference type="Proteomes" id="UP000263642"/>
    </source>
</evidence>
<dbReference type="EMBL" id="DQAY01000006">
    <property type="protein sequence ID" value="HCO21571.1"/>
    <property type="molecule type" value="Genomic_DNA"/>
</dbReference>
<dbReference type="InterPro" id="IPR030934">
    <property type="entry name" value="Intein_C"/>
</dbReference>
<evidence type="ECO:0000313" key="1">
    <source>
        <dbReference type="EMBL" id="HCO21571.1"/>
    </source>
</evidence>
<dbReference type="Gene3D" id="2.170.16.10">
    <property type="entry name" value="Hedgehog/Intein (Hint) domain"/>
    <property type="match status" value="1"/>
</dbReference>
<sequence length="279" mass="31180">MTNTPVKYQTADIKDVQIGELLLGKNPLAEEVDDFVPEIIPSEWRLLYLRMDKANGKRLEMQFLQPLDWMIANGAELGASIDLDLPEFGAQGPAKVVSIEACPLIKSGSGNVVTGKYIHESDGNLIDLKIEGQQEATTVTANHRYWSADRNGFVEAGHLKPGEQVQTLAGLRQVASVVPRTGNETVYNLEVQGEHVYLVGSLGALVHNNCFKGKAYKDVDWEHIFERHHIDGAIAKQRNRPDEIISGTQDEIKKKVLNSWKNRKKVHTQVLPEGEKRIR</sequence>